<dbReference type="InterPro" id="IPR036628">
    <property type="entry name" value="Clp_N_dom_sf"/>
</dbReference>
<name>A0A7K0CTL8_9ACTN</name>
<dbReference type="RefSeq" id="WP_153457862.1">
    <property type="nucleotide sequence ID" value="NZ_WEGJ01000076.1"/>
</dbReference>
<dbReference type="EMBL" id="WEGJ01000076">
    <property type="protein sequence ID" value="MQY16836.1"/>
    <property type="molecule type" value="Genomic_DNA"/>
</dbReference>
<dbReference type="AlphaFoldDB" id="A0A7K0CTL8"/>
<proteinExistence type="predicted"/>
<organism evidence="2 3">
    <name type="scientific">Streptomyces smaragdinus</name>
    <dbReference type="NCBI Taxonomy" id="2585196"/>
    <lineage>
        <taxon>Bacteria</taxon>
        <taxon>Bacillati</taxon>
        <taxon>Actinomycetota</taxon>
        <taxon>Actinomycetes</taxon>
        <taxon>Kitasatosporales</taxon>
        <taxon>Streptomycetaceae</taxon>
        <taxon>Streptomyces</taxon>
    </lineage>
</organism>
<keyword evidence="3" id="KW-1185">Reference proteome</keyword>
<dbReference type="OrthoDB" id="3628183at2"/>
<dbReference type="Pfam" id="PF02861">
    <property type="entry name" value="Clp_N"/>
    <property type="match status" value="1"/>
</dbReference>
<dbReference type="SUPFAM" id="SSF81923">
    <property type="entry name" value="Double Clp-N motif"/>
    <property type="match status" value="1"/>
</dbReference>
<evidence type="ECO:0000313" key="3">
    <source>
        <dbReference type="Proteomes" id="UP000466345"/>
    </source>
</evidence>
<protein>
    <recommendedName>
        <fullName evidence="1">Clp R domain-containing protein</fullName>
    </recommendedName>
</protein>
<comment type="caution">
    <text evidence="2">The sequence shown here is derived from an EMBL/GenBank/DDBJ whole genome shotgun (WGS) entry which is preliminary data.</text>
</comment>
<gene>
    <name evidence="2" type="ORF">SRB5_70390</name>
</gene>
<evidence type="ECO:0000259" key="1">
    <source>
        <dbReference type="Pfam" id="PF02861"/>
    </source>
</evidence>
<dbReference type="Gene3D" id="1.10.1780.10">
    <property type="entry name" value="Clp, N-terminal domain"/>
    <property type="match status" value="1"/>
</dbReference>
<dbReference type="InterPro" id="IPR004176">
    <property type="entry name" value="Clp_R_N"/>
</dbReference>
<accession>A0A7K0CTL8</accession>
<feature type="domain" description="Clp R" evidence="1">
    <location>
        <begin position="85"/>
        <end position="142"/>
    </location>
</feature>
<evidence type="ECO:0000313" key="2">
    <source>
        <dbReference type="EMBL" id="MQY16836.1"/>
    </source>
</evidence>
<sequence length="145" mass="15714">MSERFTDDVRAVLRGANARAGQRVDTRIQPGDLLPALLDAENTPGAFALAALGVRREAVTRGLDEAPRRRGPGWLPAGLLRRGLFTREAKKILEESLRVALARHERTFGDEHVLLAMTVRPGAVRNALAACGVTSQEVERVLGQG</sequence>
<dbReference type="Proteomes" id="UP000466345">
    <property type="component" value="Unassembled WGS sequence"/>
</dbReference>
<reference evidence="2 3" key="1">
    <citation type="submission" date="2019-10" db="EMBL/GenBank/DDBJ databases">
        <title>Streptomyces smaragdinus sp. nov. and Streptomyces fabii sp. nov., isolated from the gut of fungus growing-termite Macrotermes natalensis.</title>
        <authorList>
            <person name="Schwitalla J."/>
            <person name="Benndorf R."/>
            <person name="Martin K."/>
            <person name="De Beer W."/>
            <person name="Kaster A.-K."/>
            <person name="Vollmers J."/>
            <person name="Poulsen M."/>
            <person name="Beemelmanns C."/>
        </authorList>
    </citation>
    <scope>NUCLEOTIDE SEQUENCE [LARGE SCALE GENOMIC DNA]</scope>
    <source>
        <strain evidence="2 3">RB5</strain>
    </source>
</reference>